<dbReference type="EMBL" id="MCFA01000048">
    <property type="protein sequence ID" value="ORY12767.1"/>
    <property type="molecule type" value="Genomic_DNA"/>
</dbReference>
<evidence type="ECO:0000256" key="1">
    <source>
        <dbReference type="ARBA" id="ARBA00001947"/>
    </source>
</evidence>
<name>A0A1Y1ZRX6_9PLEO</name>
<dbReference type="SUPFAM" id="SSF56281">
    <property type="entry name" value="Metallo-hydrolase/oxidoreductase"/>
    <property type="match status" value="1"/>
</dbReference>
<protein>
    <submittedName>
        <fullName evidence="8">Beta-lactamase-like protein</fullName>
    </submittedName>
</protein>
<comment type="catalytic activity">
    <reaction evidence="6">
        <text>(3R)-atrochrysone 2-carbonyl-[ACP] + H2O = (3R)-atrochrysone 2-carboxylate + holo-[ACP] + H(+)</text>
        <dbReference type="Rhea" id="RHEA:64236"/>
        <dbReference type="Rhea" id="RHEA-COMP:9685"/>
        <dbReference type="Rhea" id="RHEA-COMP:20479"/>
        <dbReference type="ChEBI" id="CHEBI:15377"/>
        <dbReference type="ChEBI" id="CHEBI:15378"/>
        <dbReference type="ChEBI" id="CHEBI:64479"/>
        <dbReference type="ChEBI" id="CHEBI:234107"/>
        <dbReference type="ChEBI" id="CHEBI:234110"/>
    </reaction>
    <physiologicalReaction direction="left-to-right" evidence="6">
        <dbReference type="Rhea" id="RHEA:64237"/>
    </physiologicalReaction>
</comment>
<keyword evidence="9" id="KW-1185">Reference proteome</keyword>
<reference evidence="8 9" key="1">
    <citation type="submission" date="2016-07" db="EMBL/GenBank/DDBJ databases">
        <title>Pervasive Adenine N6-methylation of Active Genes in Fungi.</title>
        <authorList>
            <consortium name="DOE Joint Genome Institute"/>
            <person name="Mondo S.J."/>
            <person name="Dannebaum R.O."/>
            <person name="Kuo R.C."/>
            <person name="Labutti K."/>
            <person name="Haridas S."/>
            <person name="Kuo A."/>
            <person name="Salamov A."/>
            <person name="Ahrendt S.R."/>
            <person name="Lipzen A."/>
            <person name="Sullivan W."/>
            <person name="Andreopoulos W.B."/>
            <person name="Clum A."/>
            <person name="Lindquist E."/>
            <person name="Daum C."/>
            <person name="Ramamoorthy G.K."/>
            <person name="Gryganskyi A."/>
            <person name="Culley D."/>
            <person name="Magnuson J.K."/>
            <person name="James T.Y."/>
            <person name="O'Malley M.A."/>
            <person name="Stajich J.E."/>
            <person name="Spatafora J.W."/>
            <person name="Visel A."/>
            <person name="Grigoriev I.V."/>
        </authorList>
    </citation>
    <scope>NUCLEOTIDE SEQUENCE [LARGE SCALE GENOMIC DNA]</scope>
    <source>
        <strain evidence="8 9">CBS 115471</strain>
    </source>
</reference>
<evidence type="ECO:0000256" key="3">
    <source>
        <dbReference type="ARBA" id="ARBA00022723"/>
    </source>
</evidence>
<comment type="caution">
    <text evidence="8">The sequence shown here is derived from an EMBL/GenBank/DDBJ whole genome shotgun (WGS) entry which is preliminary data.</text>
</comment>
<dbReference type="PANTHER" id="PTHR23131">
    <property type="entry name" value="ENDORIBONUCLEASE LACTB2"/>
    <property type="match status" value="1"/>
</dbReference>
<dbReference type="OrthoDB" id="17458at2759"/>
<organism evidence="8 9">
    <name type="scientific">Clohesyomyces aquaticus</name>
    <dbReference type="NCBI Taxonomy" id="1231657"/>
    <lineage>
        <taxon>Eukaryota</taxon>
        <taxon>Fungi</taxon>
        <taxon>Dikarya</taxon>
        <taxon>Ascomycota</taxon>
        <taxon>Pezizomycotina</taxon>
        <taxon>Dothideomycetes</taxon>
        <taxon>Pleosporomycetidae</taxon>
        <taxon>Pleosporales</taxon>
        <taxon>Lindgomycetaceae</taxon>
        <taxon>Clohesyomyces</taxon>
    </lineage>
</organism>
<evidence type="ECO:0000259" key="7">
    <source>
        <dbReference type="SMART" id="SM00849"/>
    </source>
</evidence>
<dbReference type="CDD" id="cd07722">
    <property type="entry name" value="LACTB2-like_MBL-fold"/>
    <property type="match status" value="1"/>
</dbReference>
<evidence type="ECO:0000256" key="4">
    <source>
        <dbReference type="ARBA" id="ARBA00022801"/>
    </source>
</evidence>
<dbReference type="FunFam" id="3.60.15.10:FF:000041">
    <property type="entry name" value="Metallo-beta-lactamase domain protein"/>
    <property type="match status" value="1"/>
</dbReference>
<dbReference type="InterPro" id="IPR041516">
    <property type="entry name" value="LACTB2_WH"/>
</dbReference>
<sequence>MAEPLQVLPTVEKLSSRVIRILGGNPGKFTLQGTNTYLVGQGPSRLLIDTGEGKPEWIKSLRSVLDEEKIAIDRVILTHWHHDHISGVPDLVDVCEDMKVYKNHPMGDWINISNGQRFEVEGATLKAFHCPGHTTDHMALILEEEDAMFTGDNVLGQGTAVFEDYATYMKSLDSMSTQFKGRAYPGHGPVIEDGPAKVLEYIQHRKDREKQVLEVVAQEKEGGWTAMDTVKVIYKSYPENLHAPAERGISQILEKLSKEGKVVHDEARDSWALSTKPTL</sequence>
<comment type="cofactor">
    <cofactor evidence="1">
        <name>Zn(2+)</name>
        <dbReference type="ChEBI" id="CHEBI:29105"/>
    </cofactor>
</comment>
<dbReference type="FunFam" id="1.10.10.10:FF:000328">
    <property type="entry name" value="Lactamase beta 2"/>
    <property type="match status" value="1"/>
</dbReference>
<dbReference type="Gene3D" id="3.60.15.10">
    <property type="entry name" value="Ribonuclease Z/Hydroxyacylglutathione hydrolase-like"/>
    <property type="match status" value="1"/>
</dbReference>
<dbReference type="AlphaFoldDB" id="A0A1Y1ZRX6"/>
<dbReference type="Pfam" id="PF17778">
    <property type="entry name" value="WHD_BLACT"/>
    <property type="match status" value="1"/>
</dbReference>
<proteinExistence type="inferred from homology"/>
<dbReference type="Pfam" id="PF00753">
    <property type="entry name" value="Lactamase_B"/>
    <property type="match status" value="2"/>
</dbReference>
<evidence type="ECO:0000313" key="9">
    <source>
        <dbReference type="Proteomes" id="UP000193144"/>
    </source>
</evidence>
<evidence type="ECO:0000256" key="2">
    <source>
        <dbReference type="ARBA" id="ARBA00006759"/>
    </source>
</evidence>
<accession>A0A1Y1ZRX6</accession>
<dbReference type="InterPro" id="IPR001279">
    <property type="entry name" value="Metallo-B-lactamas"/>
</dbReference>
<dbReference type="SMART" id="SM00849">
    <property type="entry name" value="Lactamase_B"/>
    <property type="match status" value="1"/>
</dbReference>
<dbReference type="InterPro" id="IPR036866">
    <property type="entry name" value="RibonucZ/Hydroxyglut_hydro"/>
</dbReference>
<evidence type="ECO:0000313" key="8">
    <source>
        <dbReference type="EMBL" id="ORY12767.1"/>
    </source>
</evidence>
<dbReference type="InterPro" id="IPR036388">
    <property type="entry name" value="WH-like_DNA-bd_sf"/>
</dbReference>
<keyword evidence="5" id="KW-0862">Zinc</keyword>
<dbReference type="GO" id="GO:0016787">
    <property type="term" value="F:hydrolase activity"/>
    <property type="evidence" value="ECO:0007669"/>
    <property type="project" value="UniProtKB-KW"/>
</dbReference>
<dbReference type="Gene3D" id="1.10.10.10">
    <property type="entry name" value="Winged helix-like DNA-binding domain superfamily/Winged helix DNA-binding domain"/>
    <property type="match status" value="1"/>
</dbReference>
<dbReference type="InterPro" id="IPR047921">
    <property type="entry name" value="LACTB2-like_MBL-fold"/>
</dbReference>
<dbReference type="Proteomes" id="UP000193144">
    <property type="component" value="Unassembled WGS sequence"/>
</dbReference>
<dbReference type="PANTHER" id="PTHR23131:SF0">
    <property type="entry name" value="ENDORIBONUCLEASE LACTB2"/>
    <property type="match status" value="1"/>
</dbReference>
<evidence type="ECO:0000256" key="6">
    <source>
        <dbReference type="ARBA" id="ARBA00050605"/>
    </source>
</evidence>
<dbReference type="GO" id="GO:0044550">
    <property type="term" value="P:secondary metabolite biosynthetic process"/>
    <property type="evidence" value="ECO:0007669"/>
    <property type="project" value="TreeGrafter"/>
</dbReference>
<feature type="domain" description="Metallo-beta-lactamase" evidence="7">
    <location>
        <begin position="33"/>
        <end position="187"/>
    </location>
</feature>
<dbReference type="GO" id="GO:0046872">
    <property type="term" value="F:metal ion binding"/>
    <property type="evidence" value="ECO:0007669"/>
    <property type="project" value="UniProtKB-KW"/>
</dbReference>
<dbReference type="STRING" id="1231657.A0A1Y1ZRX6"/>
<keyword evidence="3" id="KW-0479">Metal-binding</keyword>
<keyword evidence="4" id="KW-0378">Hydrolase</keyword>
<comment type="similarity">
    <text evidence="2">Belongs to the metallo-beta-lactamase superfamily. Glyoxalase II family.</text>
</comment>
<dbReference type="InterPro" id="IPR050662">
    <property type="entry name" value="Sec-metab_biosynth-thioest"/>
</dbReference>
<gene>
    <name evidence="8" type="ORF">BCR34DRAFT_482154</name>
</gene>
<evidence type="ECO:0000256" key="5">
    <source>
        <dbReference type="ARBA" id="ARBA00022833"/>
    </source>
</evidence>